<dbReference type="RefSeq" id="WP_194423850.1">
    <property type="nucleotide sequence ID" value="NZ_BAAAPT010000001.1"/>
</dbReference>
<dbReference type="InterPro" id="IPR035906">
    <property type="entry name" value="MetI-like_sf"/>
</dbReference>
<dbReference type="PANTHER" id="PTHR43163:SF6">
    <property type="entry name" value="DIPEPTIDE TRANSPORT SYSTEM PERMEASE PROTEIN DPPB-RELATED"/>
    <property type="match status" value="1"/>
</dbReference>
<reference evidence="9 10" key="1">
    <citation type="submission" date="2023-10" db="EMBL/GenBank/DDBJ databases">
        <title>Microbacterium xanthum sp. nov., isolated from seaweed.</title>
        <authorList>
            <person name="Lee S.D."/>
        </authorList>
    </citation>
    <scope>NUCLEOTIDE SEQUENCE [LARGE SCALE GENOMIC DNA]</scope>
    <source>
        <strain evidence="9 10">KCTC 19124</strain>
    </source>
</reference>
<keyword evidence="5 7" id="KW-1133">Transmembrane helix</keyword>
<evidence type="ECO:0000256" key="3">
    <source>
        <dbReference type="ARBA" id="ARBA00022475"/>
    </source>
</evidence>
<evidence type="ECO:0000313" key="9">
    <source>
        <dbReference type="EMBL" id="MDZ8161207.1"/>
    </source>
</evidence>
<feature type="transmembrane region" description="Helical" evidence="7">
    <location>
        <begin position="140"/>
        <end position="167"/>
    </location>
</feature>
<sequence>MNLARRALLEAGKLLVVLWLVSVLVFLALRLTPGDPAVLLLGPQAGRPDAAETLAQLRIEMGLDQPWIVQYGIWLGAMLTGDFGESARSGVSVTTLIVDALPPTLWLIALAVVISVPVSILAGTWAAYRGRGWFPNMVRFTSTMGVAIPAVWLGLVLIIVFAVNLSWFPSGGYVAPTEDPVGFLRHMVLPVATLSVFLSGILTRFVFAEATDVFRQDYMRTALAMGLPTRRRVFAYAARNAVLPMITIVGVQIGALIGGAVLVEAVFGLGGLGQLLLSSVLNRDYLVVQSAVLLTTVAVLLIGYVADIVYRLVDPRIAR</sequence>
<feature type="domain" description="ABC transmembrane type-1" evidence="8">
    <location>
        <begin position="101"/>
        <end position="306"/>
    </location>
</feature>
<keyword evidence="3" id="KW-1003">Cell membrane</keyword>
<dbReference type="Pfam" id="PF00528">
    <property type="entry name" value="BPD_transp_1"/>
    <property type="match status" value="1"/>
</dbReference>
<evidence type="ECO:0000259" key="8">
    <source>
        <dbReference type="PROSITE" id="PS50928"/>
    </source>
</evidence>
<dbReference type="InterPro" id="IPR000515">
    <property type="entry name" value="MetI-like"/>
</dbReference>
<feature type="transmembrane region" description="Helical" evidence="7">
    <location>
        <begin position="105"/>
        <end position="128"/>
    </location>
</feature>
<feature type="transmembrane region" description="Helical" evidence="7">
    <location>
        <begin position="241"/>
        <end position="267"/>
    </location>
</feature>
<dbReference type="PANTHER" id="PTHR43163">
    <property type="entry name" value="DIPEPTIDE TRANSPORT SYSTEM PERMEASE PROTEIN DPPB-RELATED"/>
    <property type="match status" value="1"/>
</dbReference>
<comment type="caution">
    <text evidence="9">The sequence shown here is derived from an EMBL/GenBank/DDBJ whole genome shotgun (WGS) entry which is preliminary data.</text>
</comment>
<comment type="subcellular location">
    <subcellularLocation>
        <location evidence="1 7">Cell membrane</location>
        <topology evidence="1 7">Multi-pass membrane protein</topology>
    </subcellularLocation>
</comment>
<keyword evidence="2 7" id="KW-0813">Transport</keyword>
<evidence type="ECO:0000256" key="1">
    <source>
        <dbReference type="ARBA" id="ARBA00004651"/>
    </source>
</evidence>
<keyword evidence="4 7" id="KW-0812">Transmembrane</keyword>
<evidence type="ECO:0000256" key="4">
    <source>
        <dbReference type="ARBA" id="ARBA00022692"/>
    </source>
</evidence>
<keyword evidence="10" id="KW-1185">Reference proteome</keyword>
<evidence type="ECO:0000256" key="2">
    <source>
        <dbReference type="ARBA" id="ARBA00022448"/>
    </source>
</evidence>
<organism evidence="9 10">
    <name type="scientific">Microbacterium aquimaris</name>
    <dbReference type="NCBI Taxonomy" id="459816"/>
    <lineage>
        <taxon>Bacteria</taxon>
        <taxon>Bacillati</taxon>
        <taxon>Actinomycetota</taxon>
        <taxon>Actinomycetes</taxon>
        <taxon>Micrococcales</taxon>
        <taxon>Microbacteriaceae</taxon>
        <taxon>Microbacterium</taxon>
    </lineage>
</organism>
<evidence type="ECO:0000256" key="5">
    <source>
        <dbReference type="ARBA" id="ARBA00022989"/>
    </source>
</evidence>
<evidence type="ECO:0000256" key="7">
    <source>
        <dbReference type="RuleBase" id="RU363032"/>
    </source>
</evidence>
<comment type="similarity">
    <text evidence="7">Belongs to the binding-protein-dependent transport system permease family.</text>
</comment>
<dbReference type="EMBL" id="JAWJYN010000001">
    <property type="protein sequence ID" value="MDZ8161207.1"/>
    <property type="molecule type" value="Genomic_DNA"/>
</dbReference>
<dbReference type="PROSITE" id="PS50928">
    <property type="entry name" value="ABC_TM1"/>
    <property type="match status" value="1"/>
</dbReference>
<proteinExistence type="inferred from homology"/>
<keyword evidence="6 7" id="KW-0472">Membrane</keyword>
<feature type="transmembrane region" description="Helical" evidence="7">
    <location>
        <begin position="12"/>
        <end position="31"/>
    </location>
</feature>
<dbReference type="Proteomes" id="UP001291912">
    <property type="component" value="Unassembled WGS sequence"/>
</dbReference>
<protein>
    <submittedName>
        <fullName evidence="9">ABC transporter permease</fullName>
    </submittedName>
</protein>
<dbReference type="Pfam" id="PF19300">
    <property type="entry name" value="BPD_transp_1_N"/>
    <property type="match status" value="1"/>
</dbReference>
<accession>A0ABU5N537</accession>
<dbReference type="Gene3D" id="1.10.3720.10">
    <property type="entry name" value="MetI-like"/>
    <property type="match status" value="1"/>
</dbReference>
<gene>
    <name evidence="9" type="ORF">R2Q92_05110</name>
</gene>
<name>A0ABU5N537_9MICO</name>
<evidence type="ECO:0000256" key="6">
    <source>
        <dbReference type="ARBA" id="ARBA00023136"/>
    </source>
</evidence>
<evidence type="ECO:0000313" key="10">
    <source>
        <dbReference type="Proteomes" id="UP001291912"/>
    </source>
</evidence>
<dbReference type="SUPFAM" id="SSF161098">
    <property type="entry name" value="MetI-like"/>
    <property type="match status" value="1"/>
</dbReference>
<feature type="transmembrane region" description="Helical" evidence="7">
    <location>
        <begin position="287"/>
        <end position="310"/>
    </location>
</feature>
<dbReference type="InterPro" id="IPR045621">
    <property type="entry name" value="BPD_transp_1_N"/>
</dbReference>
<feature type="transmembrane region" description="Helical" evidence="7">
    <location>
        <begin position="187"/>
        <end position="207"/>
    </location>
</feature>